<protein>
    <recommendedName>
        <fullName evidence="1">Peptidase S1 domain-containing protein</fullName>
    </recommendedName>
</protein>
<evidence type="ECO:0000313" key="3">
    <source>
        <dbReference type="Proteomes" id="UP001529510"/>
    </source>
</evidence>
<name>A0ABD0RD33_CIRMR</name>
<evidence type="ECO:0000259" key="1">
    <source>
        <dbReference type="Pfam" id="PF00089"/>
    </source>
</evidence>
<dbReference type="AlphaFoldDB" id="A0ABD0RD33"/>
<feature type="non-terminal residue" evidence="2">
    <location>
        <position position="113"/>
    </location>
</feature>
<dbReference type="InterPro" id="IPR043504">
    <property type="entry name" value="Peptidase_S1_PA_chymotrypsin"/>
</dbReference>
<dbReference type="InterPro" id="IPR001254">
    <property type="entry name" value="Trypsin_dom"/>
</dbReference>
<dbReference type="Proteomes" id="UP001529510">
    <property type="component" value="Unassembled WGS sequence"/>
</dbReference>
<gene>
    <name evidence="2" type="ORF">M9458_009845</name>
</gene>
<feature type="domain" description="Peptidase S1" evidence="1">
    <location>
        <begin position="40"/>
        <end position="111"/>
    </location>
</feature>
<evidence type="ECO:0000313" key="2">
    <source>
        <dbReference type="EMBL" id="KAL0196273.1"/>
    </source>
</evidence>
<accession>A0ABD0RD33</accession>
<proteinExistence type="predicted"/>
<dbReference type="InterPro" id="IPR009003">
    <property type="entry name" value="Peptidase_S1_PA"/>
</dbReference>
<keyword evidence="3" id="KW-1185">Reference proteome</keyword>
<dbReference type="Pfam" id="PF00089">
    <property type="entry name" value="Trypsin"/>
    <property type="match status" value="1"/>
</dbReference>
<feature type="non-terminal residue" evidence="2">
    <location>
        <position position="1"/>
    </location>
</feature>
<dbReference type="EMBL" id="JAMKFB020000004">
    <property type="protein sequence ID" value="KAL0196273.1"/>
    <property type="molecule type" value="Genomic_DNA"/>
</dbReference>
<organism evidence="2 3">
    <name type="scientific">Cirrhinus mrigala</name>
    <name type="common">Mrigala</name>
    <dbReference type="NCBI Taxonomy" id="683832"/>
    <lineage>
        <taxon>Eukaryota</taxon>
        <taxon>Metazoa</taxon>
        <taxon>Chordata</taxon>
        <taxon>Craniata</taxon>
        <taxon>Vertebrata</taxon>
        <taxon>Euteleostomi</taxon>
        <taxon>Actinopterygii</taxon>
        <taxon>Neopterygii</taxon>
        <taxon>Teleostei</taxon>
        <taxon>Ostariophysi</taxon>
        <taxon>Cypriniformes</taxon>
        <taxon>Cyprinidae</taxon>
        <taxon>Labeoninae</taxon>
        <taxon>Labeonini</taxon>
        <taxon>Cirrhinus</taxon>
    </lineage>
</organism>
<sequence>AKMEPCQLPAGLAQVASFEDGTFKVENVSEACPNSWPQDTHYCSGVLVHPRWVLAPRHCLAKAGDVVVLGAHDLNFMSGQTAAVESVQSLAYDGSFPPVSDLSMIRLSVPARI</sequence>
<dbReference type="Gene3D" id="2.40.10.10">
    <property type="entry name" value="Trypsin-like serine proteases"/>
    <property type="match status" value="1"/>
</dbReference>
<reference evidence="2 3" key="1">
    <citation type="submission" date="2024-05" db="EMBL/GenBank/DDBJ databases">
        <title>Genome sequencing and assembly of Indian major carp, Cirrhinus mrigala (Hamilton, 1822).</title>
        <authorList>
            <person name="Mohindra V."/>
            <person name="Chowdhury L.M."/>
            <person name="Lal K."/>
            <person name="Jena J.K."/>
        </authorList>
    </citation>
    <scope>NUCLEOTIDE SEQUENCE [LARGE SCALE GENOMIC DNA]</scope>
    <source>
        <strain evidence="2">CM1030</strain>
        <tissue evidence="2">Blood</tissue>
    </source>
</reference>
<comment type="caution">
    <text evidence="2">The sequence shown here is derived from an EMBL/GenBank/DDBJ whole genome shotgun (WGS) entry which is preliminary data.</text>
</comment>
<dbReference type="SUPFAM" id="SSF50494">
    <property type="entry name" value="Trypsin-like serine proteases"/>
    <property type="match status" value="1"/>
</dbReference>